<name>A0A6F9DK34_9ASCI</name>
<reference evidence="1" key="1">
    <citation type="submission" date="2020-04" db="EMBL/GenBank/DDBJ databases">
        <authorList>
            <person name="Neveu A P."/>
        </authorList>
    </citation>
    <scope>NUCLEOTIDE SEQUENCE</scope>
    <source>
        <tissue evidence="1">Whole embryo</tissue>
    </source>
</reference>
<dbReference type="AlphaFoldDB" id="A0A6F9DK34"/>
<sequence>MKKFVCLKFSNGSTDIVPRRWMVGYSQCKWPPDSNADIKALAKIEVEPEEHWKEHSCVILCESNSYQKCEEKSYTTAILSETSADEDFTPPPLVRTDSRSIYKQAAAENDNCIRKHKRKSPQKVFLQSKHKKYQSDDLVYEIRSGYAFIGKQLHVLNEKLDRLWYWNVTMSSISSTSTKLWKMEPACTEEELEENLKQSLNPKLLAQQVEVKCLRATFRNFLKVFMAKNLAMQFSWSGMGRSRQQVKRAFKKPPTLHNFSRCSTQHLLPSRCQQRGNSQRNKTSVQQSG</sequence>
<dbReference type="EMBL" id="LR787403">
    <property type="protein sequence ID" value="CAB3263265.1"/>
    <property type="molecule type" value="mRNA"/>
</dbReference>
<gene>
    <name evidence="1" type="primary">LOC108949781-002</name>
</gene>
<accession>A0A6F9DK34</accession>
<protein>
    <submittedName>
        <fullName evidence="1">Uncharacterized protein LOC108949781</fullName>
    </submittedName>
</protein>
<organism evidence="1">
    <name type="scientific">Phallusia mammillata</name>
    <dbReference type="NCBI Taxonomy" id="59560"/>
    <lineage>
        <taxon>Eukaryota</taxon>
        <taxon>Metazoa</taxon>
        <taxon>Chordata</taxon>
        <taxon>Tunicata</taxon>
        <taxon>Ascidiacea</taxon>
        <taxon>Phlebobranchia</taxon>
        <taxon>Ascidiidae</taxon>
        <taxon>Phallusia</taxon>
    </lineage>
</organism>
<evidence type="ECO:0000313" key="1">
    <source>
        <dbReference type="EMBL" id="CAB3263265.1"/>
    </source>
</evidence>
<proteinExistence type="evidence at transcript level"/>